<dbReference type="CDD" id="cd06587">
    <property type="entry name" value="VOC"/>
    <property type="match status" value="1"/>
</dbReference>
<gene>
    <name evidence="2" type="ORF">EMLFYP7_03238</name>
</gene>
<reference evidence="2" key="1">
    <citation type="submission" date="2019-11" db="EMBL/GenBank/DDBJ databases">
        <authorList>
            <person name="Feng L."/>
        </authorList>
    </citation>
    <scope>NUCLEOTIDE SEQUENCE</scope>
    <source>
        <strain evidence="2">EMassiliensisLFYP7</strain>
    </source>
</reference>
<organism evidence="2">
    <name type="scientific">Phytobacter massiliensis</name>
    <dbReference type="NCBI Taxonomy" id="1485952"/>
    <lineage>
        <taxon>Bacteria</taxon>
        <taxon>Pseudomonadati</taxon>
        <taxon>Pseudomonadota</taxon>
        <taxon>Gammaproteobacteria</taxon>
        <taxon>Enterobacterales</taxon>
        <taxon>Enterobacteriaceae</taxon>
        <taxon>Phytobacter</taxon>
    </lineage>
</organism>
<proteinExistence type="predicted"/>
<feature type="domain" description="VOC" evidence="1">
    <location>
        <begin position="5"/>
        <end position="122"/>
    </location>
</feature>
<accession>A0A6N3GJ14</accession>
<evidence type="ECO:0000313" key="2">
    <source>
        <dbReference type="EMBL" id="VYU64312.1"/>
    </source>
</evidence>
<dbReference type="Pfam" id="PF00903">
    <property type="entry name" value="Glyoxalase"/>
    <property type="match status" value="1"/>
</dbReference>
<dbReference type="InterPro" id="IPR029068">
    <property type="entry name" value="Glyas_Bleomycin-R_OHBP_Dase"/>
</dbReference>
<dbReference type="EMBL" id="CACRTZ010000033">
    <property type="protein sequence ID" value="VYU64312.1"/>
    <property type="molecule type" value="Genomic_DNA"/>
</dbReference>
<evidence type="ECO:0000259" key="1">
    <source>
        <dbReference type="PROSITE" id="PS51819"/>
    </source>
</evidence>
<dbReference type="PROSITE" id="PS51819">
    <property type="entry name" value="VOC"/>
    <property type="match status" value="1"/>
</dbReference>
<dbReference type="AlphaFoldDB" id="A0A6N3GJ14"/>
<dbReference type="RefSeq" id="WP_156566728.1">
    <property type="nucleotide sequence ID" value="NZ_CACRTZ010000033.1"/>
</dbReference>
<dbReference type="SUPFAM" id="SSF54593">
    <property type="entry name" value="Glyoxalase/Bleomycin resistance protein/Dihydroxybiphenyl dioxygenase"/>
    <property type="match status" value="1"/>
</dbReference>
<name>A0A6N3GJ14_9ENTR</name>
<dbReference type="InterPro" id="IPR004360">
    <property type="entry name" value="Glyas_Fos-R_dOase_dom"/>
</dbReference>
<dbReference type="Gene3D" id="3.10.180.10">
    <property type="entry name" value="2,3-Dihydroxybiphenyl 1,2-Dioxygenase, domain 1"/>
    <property type="match status" value="1"/>
</dbReference>
<dbReference type="InterPro" id="IPR037523">
    <property type="entry name" value="VOC_core"/>
</dbReference>
<sequence length="125" mass="13809">MAEFTWDHLQLRSPDPESTAAWFARCLDAEIIRKPGRVDIRLAGIDIFIAPVQEGDGVAPPPLPPYQGLDHFGLTVENLDETVADLKSKGVLFTQAPHTLRPGVRGCFIRGPQNIAIEILERRAV</sequence>
<protein>
    <submittedName>
        <fullName evidence="2">Glyoxalase-like domain protein</fullName>
    </submittedName>
</protein>